<protein>
    <submittedName>
        <fullName evidence="1">Uncharacterized protein</fullName>
    </submittedName>
</protein>
<organism evidence="1 2">
    <name type="scientific">Ancylomarina euxinus</name>
    <dbReference type="NCBI Taxonomy" id="2283627"/>
    <lineage>
        <taxon>Bacteria</taxon>
        <taxon>Pseudomonadati</taxon>
        <taxon>Bacteroidota</taxon>
        <taxon>Bacteroidia</taxon>
        <taxon>Marinilabiliales</taxon>
        <taxon>Marinifilaceae</taxon>
        <taxon>Ancylomarina</taxon>
    </lineage>
</organism>
<keyword evidence="2" id="KW-1185">Reference proteome</keyword>
<comment type="caution">
    <text evidence="1">The sequence shown here is derived from an EMBL/GenBank/DDBJ whole genome shotgun (WGS) entry which is preliminary data.</text>
</comment>
<evidence type="ECO:0000313" key="2">
    <source>
        <dbReference type="Proteomes" id="UP000285794"/>
    </source>
</evidence>
<name>A0A425XWF1_9BACT</name>
<dbReference type="RefSeq" id="WP_125032185.1">
    <property type="nucleotide sequence ID" value="NZ_QQWG01000036.1"/>
</dbReference>
<dbReference type="Proteomes" id="UP000285794">
    <property type="component" value="Unassembled WGS sequence"/>
</dbReference>
<proteinExistence type="predicted"/>
<dbReference type="AlphaFoldDB" id="A0A425XWF1"/>
<dbReference type="EMBL" id="QQWG01000036">
    <property type="protein sequence ID" value="RRG18970.1"/>
    <property type="molecule type" value="Genomic_DNA"/>
</dbReference>
<dbReference type="OrthoDB" id="1394820at2"/>
<accession>A0A425XWF1</accession>
<evidence type="ECO:0000313" key="1">
    <source>
        <dbReference type="EMBL" id="RRG18970.1"/>
    </source>
</evidence>
<sequence length="268" mass="31291">MKKDIPNIMKVNIPYDPHGIENLLLLRYGRIIEEGYSFSEHDFDLFCAILIRKHGIENLSPDLRERILNGDKIKTSVQFQITALAIEQGEEVQDEELESHTKERICKAIERKKIVKKEIARTGVNAQKVTLSNSKYYRTLLNLIKDFVDITLIDWLVPITLTFGRFVHIYVKHVEETKFGEGQFKRRSFFDYKHDELYSLIKKILSQEENSIKDHFLEVSVGLALNKPEMVKDYRRGIGKHPPINMNGDQFKLTIDKTGKIMSFHQIK</sequence>
<gene>
    <name evidence="1" type="ORF">DWB61_17435</name>
</gene>
<reference evidence="1 2" key="1">
    <citation type="submission" date="2018-07" db="EMBL/GenBank/DDBJ databases">
        <title>Draft genome sequence of Ancylomarina sp. M1P.</title>
        <authorList>
            <person name="Yadav S."/>
            <person name="Villanueva L."/>
            <person name="Damste J.S.S."/>
        </authorList>
    </citation>
    <scope>NUCLEOTIDE SEQUENCE [LARGE SCALE GENOMIC DNA]</scope>
    <source>
        <strain evidence="1 2">M1P</strain>
    </source>
</reference>